<feature type="domain" description="Response regulatory" evidence="2">
    <location>
        <begin position="3"/>
        <end position="114"/>
    </location>
</feature>
<evidence type="ECO:0000256" key="1">
    <source>
        <dbReference type="PROSITE-ProRule" id="PRU00169"/>
    </source>
</evidence>
<keyword evidence="1" id="KW-0597">Phosphoprotein</keyword>
<proteinExistence type="predicted"/>
<evidence type="ECO:0000313" key="5">
    <source>
        <dbReference type="Proteomes" id="UP000428260"/>
    </source>
</evidence>
<dbReference type="AlphaFoldDB" id="A0A6I6JQV0"/>
<dbReference type="KEGG" id="mcos:GM418_07175"/>
<sequence length="238" mass="27344">MYNCLIIDDEPIAIRVIKNHLSAFTDFAVVAECNNALEAMSVLSKEKIDLLFCDIQMPQITGVDFVRSLAHPPKVIFTTAYRDYAIEAFELNVIDYLLKPISFERFAKAINNFLELESLQNGKNSEIKENLNDNRNFIFLKADKKHYKVDLCDILYFESLGDYVIAYTINNKIVTKERISFMAETLPESQFIQIHRSYIVSIQKIESLGSGFVEIAKKKLPVGRSYRPVLSRLLDNNN</sequence>
<dbReference type="SMART" id="SM00850">
    <property type="entry name" value="LytTR"/>
    <property type="match status" value="1"/>
</dbReference>
<dbReference type="PROSITE" id="PS50930">
    <property type="entry name" value="HTH_LYTTR"/>
    <property type="match status" value="1"/>
</dbReference>
<organism evidence="4 5">
    <name type="scientific">Maribellus comscasis</name>
    <dbReference type="NCBI Taxonomy" id="2681766"/>
    <lineage>
        <taxon>Bacteria</taxon>
        <taxon>Pseudomonadati</taxon>
        <taxon>Bacteroidota</taxon>
        <taxon>Bacteroidia</taxon>
        <taxon>Marinilabiliales</taxon>
        <taxon>Prolixibacteraceae</taxon>
        <taxon>Maribellus</taxon>
    </lineage>
</organism>
<evidence type="ECO:0000259" key="2">
    <source>
        <dbReference type="PROSITE" id="PS50110"/>
    </source>
</evidence>
<feature type="domain" description="HTH LytTR-type" evidence="3">
    <location>
        <begin position="138"/>
        <end position="236"/>
    </location>
</feature>
<evidence type="ECO:0000259" key="3">
    <source>
        <dbReference type="PROSITE" id="PS50930"/>
    </source>
</evidence>
<dbReference type="RefSeq" id="WP_158864590.1">
    <property type="nucleotide sequence ID" value="NZ_CP046401.1"/>
</dbReference>
<evidence type="ECO:0000313" key="4">
    <source>
        <dbReference type="EMBL" id="QGY43448.1"/>
    </source>
</evidence>
<dbReference type="Gene3D" id="2.40.50.1020">
    <property type="entry name" value="LytTr DNA-binding domain"/>
    <property type="match status" value="1"/>
</dbReference>
<dbReference type="Pfam" id="PF04397">
    <property type="entry name" value="LytTR"/>
    <property type="match status" value="1"/>
</dbReference>
<dbReference type="InterPro" id="IPR001789">
    <property type="entry name" value="Sig_transdc_resp-reg_receiver"/>
</dbReference>
<dbReference type="PROSITE" id="PS50110">
    <property type="entry name" value="RESPONSE_REGULATORY"/>
    <property type="match status" value="1"/>
</dbReference>
<dbReference type="InterPro" id="IPR007492">
    <property type="entry name" value="LytTR_DNA-bd_dom"/>
</dbReference>
<dbReference type="FunFam" id="3.40.50.2300:FF:000051">
    <property type="entry name" value="Two-component response regulator yehT"/>
    <property type="match status" value="1"/>
</dbReference>
<dbReference type="Pfam" id="PF00072">
    <property type="entry name" value="Response_reg"/>
    <property type="match status" value="1"/>
</dbReference>
<dbReference type="SUPFAM" id="SSF52172">
    <property type="entry name" value="CheY-like"/>
    <property type="match status" value="1"/>
</dbReference>
<feature type="modified residue" description="4-aspartylphosphate" evidence="1">
    <location>
        <position position="54"/>
    </location>
</feature>
<protein>
    <submittedName>
        <fullName evidence="4">Response regulator</fullName>
    </submittedName>
</protein>
<dbReference type="Proteomes" id="UP000428260">
    <property type="component" value="Chromosome"/>
</dbReference>
<accession>A0A6I6JQV0</accession>
<dbReference type="SMART" id="SM00448">
    <property type="entry name" value="REC"/>
    <property type="match status" value="1"/>
</dbReference>
<dbReference type="InterPro" id="IPR046947">
    <property type="entry name" value="LytR-like"/>
</dbReference>
<dbReference type="GO" id="GO:0000156">
    <property type="term" value="F:phosphorelay response regulator activity"/>
    <property type="evidence" value="ECO:0007669"/>
    <property type="project" value="InterPro"/>
</dbReference>
<name>A0A6I6JQV0_9BACT</name>
<dbReference type="PANTHER" id="PTHR37299:SF1">
    <property type="entry name" value="STAGE 0 SPORULATION PROTEIN A HOMOLOG"/>
    <property type="match status" value="1"/>
</dbReference>
<dbReference type="GO" id="GO:0003677">
    <property type="term" value="F:DNA binding"/>
    <property type="evidence" value="ECO:0007669"/>
    <property type="project" value="InterPro"/>
</dbReference>
<gene>
    <name evidence="4" type="ORF">GM418_07175</name>
</gene>
<dbReference type="InterPro" id="IPR011006">
    <property type="entry name" value="CheY-like_superfamily"/>
</dbReference>
<keyword evidence="5" id="KW-1185">Reference proteome</keyword>
<dbReference type="EMBL" id="CP046401">
    <property type="protein sequence ID" value="QGY43448.1"/>
    <property type="molecule type" value="Genomic_DNA"/>
</dbReference>
<reference evidence="4 5" key="1">
    <citation type="submission" date="2019-11" db="EMBL/GenBank/DDBJ databases">
        <authorList>
            <person name="Zheng R.K."/>
            <person name="Sun C.M."/>
        </authorList>
    </citation>
    <scope>NUCLEOTIDE SEQUENCE [LARGE SCALE GENOMIC DNA]</scope>
    <source>
        <strain evidence="4 5">WC007</strain>
    </source>
</reference>
<dbReference type="PANTHER" id="PTHR37299">
    <property type="entry name" value="TRANSCRIPTIONAL REGULATOR-RELATED"/>
    <property type="match status" value="1"/>
</dbReference>
<dbReference type="Gene3D" id="3.40.50.2300">
    <property type="match status" value="1"/>
</dbReference>